<dbReference type="AlphaFoldDB" id="A0A9W8AHA1"/>
<feature type="compositionally biased region" description="Polar residues" evidence="1">
    <location>
        <begin position="79"/>
        <end position="89"/>
    </location>
</feature>
<evidence type="ECO:0000313" key="3">
    <source>
        <dbReference type="Proteomes" id="UP001150925"/>
    </source>
</evidence>
<protein>
    <submittedName>
        <fullName evidence="2">Uncharacterized protein</fullName>
    </submittedName>
</protein>
<evidence type="ECO:0000313" key="2">
    <source>
        <dbReference type="EMBL" id="KAJ1948998.1"/>
    </source>
</evidence>
<dbReference type="Proteomes" id="UP001150925">
    <property type="component" value="Unassembled WGS sequence"/>
</dbReference>
<sequence length="89" mass="9280">MSLMQQSFRAAVSGGKIAKGLGSARSTPRGSRRNTPVPSRAVSEEEASDSEDDTESVFSQPTTYRSGEDGPDVDPDTGLSVSSETLGSL</sequence>
<name>A0A9W8AHA1_9FUNG</name>
<reference evidence="2" key="1">
    <citation type="submission" date="2022-07" db="EMBL/GenBank/DDBJ databases">
        <title>Phylogenomic reconstructions and comparative analyses of Kickxellomycotina fungi.</title>
        <authorList>
            <person name="Reynolds N.K."/>
            <person name="Stajich J.E."/>
            <person name="Barry K."/>
            <person name="Grigoriev I.V."/>
            <person name="Crous P."/>
            <person name="Smith M.E."/>
        </authorList>
    </citation>
    <scope>NUCLEOTIDE SEQUENCE</scope>
    <source>
        <strain evidence="2">RSA 1196</strain>
    </source>
</reference>
<keyword evidence="3" id="KW-1185">Reference proteome</keyword>
<feature type="region of interest" description="Disordered" evidence="1">
    <location>
        <begin position="1"/>
        <end position="89"/>
    </location>
</feature>
<feature type="compositionally biased region" description="Acidic residues" evidence="1">
    <location>
        <begin position="44"/>
        <end position="55"/>
    </location>
</feature>
<feature type="compositionally biased region" description="Polar residues" evidence="1">
    <location>
        <begin position="24"/>
        <end position="37"/>
    </location>
</feature>
<dbReference type="OrthoDB" id="18978at2759"/>
<dbReference type="EMBL" id="JANBPY010004152">
    <property type="protein sequence ID" value="KAJ1948998.1"/>
    <property type="molecule type" value="Genomic_DNA"/>
</dbReference>
<evidence type="ECO:0000256" key="1">
    <source>
        <dbReference type="SAM" id="MobiDB-lite"/>
    </source>
</evidence>
<comment type="caution">
    <text evidence="2">The sequence shown here is derived from an EMBL/GenBank/DDBJ whole genome shotgun (WGS) entry which is preliminary data.</text>
</comment>
<gene>
    <name evidence="2" type="ORF">IWQ62_006808</name>
</gene>
<feature type="non-terminal residue" evidence="2">
    <location>
        <position position="89"/>
    </location>
</feature>
<proteinExistence type="predicted"/>
<accession>A0A9W8AHA1</accession>
<organism evidence="2 3">
    <name type="scientific">Dispira parvispora</name>
    <dbReference type="NCBI Taxonomy" id="1520584"/>
    <lineage>
        <taxon>Eukaryota</taxon>
        <taxon>Fungi</taxon>
        <taxon>Fungi incertae sedis</taxon>
        <taxon>Zoopagomycota</taxon>
        <taxon>Kickxellomycotina</taxon>
        <taxon>Dimargaritomycetes</taxon>
        <taxon>Dimargaritales</taxon>
        <taxon>Dimargaritaceae</taxon>
        <taxon>Dispira</taxon>
    </lineage>
</organism>